<evidence type="ECO:0000256" key="6">
    <source>
        <dbReference type="ARBA" id="ARBA00038394"/>
    </source>
</evidence>
<evidence type="ECO:0000256" key="5">
    <source>
        <dbReference type="ARBA" id="ARBA00022917"/>
    </source>
</evidence>
<dbReference type="InterPro" id="IPR015943">
    <property type="entry name" value="WD40/YVTN_repeat-like_dom_sf"/>
</dbReference>
<comment type="subunit">
    <text evidence="7">Component of the eukaryotic translation initiation factor 3 (eIF-3) complex.</text>
</comment>
<gene>
    <name evidence="9" type="ORF">EDS130_LOCUS467</name>
</gene>
<keyword evidence="5 7" id="KW-0648">Protein biosynthesis</keyword>
<dbReference type="HAMAP" id="MF_03008">
    <property type="entry name" value="eIF3i"/>
    <property type="match status" value="1"/>
</dbReference>
<feature type="repeat" description="WD" evidence="8">
    <location>
        <begin position="184"/>
        <end position="225"/>
    </location>
</feature>
<dbReference type="GO" id="GO:0001732">
    <property type="term" value="P:formation of cytoplasmic translation initiation complex"/>
    <property type="evidence" value="ECO:0007669"/>
    <property type="project" value="UniProtKB-UniRule"/>
</dbReference>
<dbReference type="PROSITE" id="PS50082">
    <property type="entry name" value="WD_REPEATS_2"/>
    <property type="match status" value="4"/>
</dbReference>
<dbReference type="SUPFAM" id="SSF50978">
    <property type="entry name" value="WD40 repeat-like"/>
    <property type="match status" value="1"/>
</dbReference>
<evidence type="ECO:0000256" key="1">
    <source>
        <dbReference type="ARBA" id="ARBA00022490"/>
    </source>
</evidence>
<sequence length="325" mass="36573">MKPIVLHGHERSLTKICYNREGDLLFSAGKDKIPSVWYSVNGERLGSYNGHNGSVWTIDVNWDTTAFVSASADSTVRLWDVQTGRERNIFKLEAPSRCCAFSYDGNRILYTNDDVMGKPCEMYVVDIRARPSEGASARINITQKQLRKVTSSLWGTLDEFIVTGHDNGELVQWDLKSMDEVRREKPHGGQIMDLQTNKDMSFLISSSKDNTAKLFDIETLDHLKTYVTERPINSAAISPLKDHVILGGGQEAIEVTQTSVQTGKFEARFFHLIFEEEFARVKGHFGPINTIAIHPDGKSYASGGEDGLVRVHHFDSDYLDYDIAY</sequence>
<feature type="repeat" description="WD" evidence="8">
    <location>
        <begin position="48"/>
        <end position="89"/>
    </location>
</feature>
<comment type="function">
    <text evidence="7">Component of the eukaryotic translation initiation factor 3 (eIF-3) complex, which is involved in protein synthesis of a specialized repertoire of mRNAs and, together with other initiation factors, stimulates binding of mRNA and methionyl-tRNAi to the 40S ribosome. The eIF-3 complex specifically targets and initiates translation of a subset of mRNAs involved in cell proliferation.</text>
</comment>
<evidence type="ECO:0000256" key="4">
    <source>
        <dbReference type="ARBA" id="ARBA00022737"/>
    </source>
</evidence>
<dbReference type="InterPro" id="IPR001680">
    <property type="entry name" value="WD40_rpt"/>
</dbReference>
<dbReference type="InterPro" id="IPR027525">
    <property type="entry name" value="eIF3i"/>
</dbReference>
<comment type="similarity">
    <text evidence="6">Belongs to the WD repeat STRAP family.</text>
</comment>
<feature type="repeat" description="WD" evidence="8">
    <location>
        <begin position="281"/>
        <end position="311"/>
    </location>
</feature>
<reference evidence="9" key="1">
    <citation type="submission" date="2021-02" db="EMBL/GenBank/DDBJ databases">
        <authorList>
            <person name="Nowell W R."/>
        </authorList>
    </citation>
    <scope>NUCLEOTIDE SEQUENCE</scope>
</reference>
<dbReference type="GO" id="GO:0033290">
    <property type="term" value="C:eukaryotic 48S preinitiation complex"/>
    <property type="evidence" value="ECO:0007669"/>
    <property type="project" value="UniProtKB-UniRule"/>
</dbReference>
<comment type="similarity">
    <text evidence="7">Belongs to the eIF-3 subunit I family.</text>
</comment>
<dbReference type="AlphaFoldDB" id="A0A813MRE1"/>
<evidence type="ECO:0000256" key="2">
    <source>
        <dbReference type="ARBA" id="ARBA00022540"/>
    </source>
</evidence>
<dbReference type="FunFam" id="2.130.10.10:FF:000127">
    <property type="entry name" value="Eukaryotic translation initiation factor 3 subunit I"/>
    <property type="match status" value="1"/>
</dbReference>
<dbReference type="PROSITE" id="PS50294">
    <property type="entry name" value="WD_REPEATS_REGION"/>
    <property type="match status" value="2"/>
</dbReference>
<evidence type="ECO:0000256" key="8">
    <source>
        <dbReference type="PROSITE-ProRule" id="PRU00221"/>
    </source>
</evidence>
<dbReference type="InterPro" id="IPR036322">
    <property type="entry name" value="WD40_repeat_dom_sf"/>
</dbReference>
<protein>
    <recommendedName>
        <fullName evidence="7">Eukaryotic translation initiation factor 3 subunit I</fullName>
        <shortName evidence="7">eIF3i</shortName>
    </recommendedName>
</protein>
<name>A0A813MRE1_ADIRI</name>
<dbReference type="GO" id="GO:0016282">
    <property type="term" value="C:eukaryotic 43S preinitiation complex"/>
    <property type="evidence" value="ECO:0007669"/>
    <property type="project" value="UniProtKB-UniRule"/>
</dbReference>
<dbReference type="SMART" id="SM00320">
    <property type="entry name" value="WD40"/>
    <property type="match status" value="6"/>
</dbReference>
<dbReference type="PANTHER" id="PTHR19877">
    <property type="entry name" value="EUKARYOTIC TRANSLATION INITIATION FACTOR 3 SUBUNIT I"/>
    <property type="match status" value="1"/>
</dbReference>
<evidence type="ECO:0000313" key="10">
    <source>
        <dbReference type="Proteomes" id="UP000663852"/>
    </source>
</evidence>
<dbReference type="Proteomes" id="UP000663852">
    <property type="component" value="Unassembled WGS sequence"/>
</dbReference>
<dbReference type="Gene3D" id="2.130.10.10">
    <property type="entry name" value="YVTN repeat-like/Quinoprotein amine dehydrogenase"/>
    <property type="match status" value="1"/>
</dbReference>
<dbReference type="OrthoDB" id="24966at2759"/>
<feature type="repeat" description="WD" evidence="8">
    <location>
        <begin position="6"/>
        <end position="47"/>
    </location>
</feature>
<keyword evidence="2 7" id="KW-0396">Initiation factor</keyword>
<proteinExistence type="inferred from homology"/>
<dbReference type="EMBL" id="CAJNOJ010000001">
    <property type="protein sequence ID" value="CAF0723199.1"/>
    <property type="molecule type" value="Genomic_DNA"/>
</dbReference>
<keyword evidence="3 8" id="KW-0853">WD repeat</keyword>
<dbReference type="GO" id="GO:0003743">
    <property type="term" value="F:translation initiation factor activity"/>
    <property type="evidence" value="ECO:0007669"/>
    <property type="project" value="UniProtKB-UniRule"/>
</dbReference>
<dbReference type="GO" id="GO:0003723">
    <property type="term" value="F:RNA binding"/>
    <property type="evidence" value="ECO:0007669"/>
    <property type="project" value="TreeGrafter"/>
</dbReference>
<comment type="caution">
    <text evidence="9">The sequence shown here is derived from an EMBL/GenBank/DDBJ whole genome shotgun (WGS) entry which is preliminary data.</text>
</comment>
<evidence type="ECO:0000313" key="9">
    <source>
        <dbReference type="EMBL" id="CAF0723199.1"/>
    </source>
</evidence>
<organism evidence="9 10">
    <name type="scientific">Adineta ricciae</name>
    <name type="common">Rotifer</name>
    <dbReference type="NCBI Taxonomy" id="249248"/>
    <lineage>
        <taxon>Eukaryota</taxon>
        <taxon>Metazoa</taxon>
        <taxon>Spiralia</taxon>
        <taxon>Gnathifera</taxon>
        <taxon>Rotifera</taxon>
        <taxon>Eurotatoria</taxon>
        <taxon>Bdelloidea</taxon>
        <taxon>Adinetida</taxon>
        <taxon>Adinetidae</taxon>
        <taxon>Adineta</taxon>
    </lineage>
</organism>
<evidence type="ECO:0000256" key="3">
    <source>
        <dbReference type="ARBA" id="ARBA00022574"/>
    </source>
</evidence>
<comment type="subcellular location">
    <subcellularLocation>
        <location evidence="7">Cytoplasm</location>
    </subcellularLocation>
</comment>
<dbReference type="Pfam" id="PF24805">
    <property type="entry name" value="EIF3I"/>
    <property type="match status" value="1"/>
</dbReference>
<keyword evidence="4" id="KW-0677">Repeat</keyword>
<accession>A0A813MRE1</accession>
<keyword evidence="1 7" id="KW-0963">Cytoplasm</keyword>
<dbReference type="PANTHER" id="PTHR19877:SF1">
    <property type="entry name" value="EUKARYOTIC TRANSLATION INITIATION FACTOR 3 SUBUNIT I"/>
    <property type="match status" value="1"/>
</dbReference>
<evidence type="ECO:0000256" key="7">
    <source>
        <dbReference type="HAMAP-Rule" id="MF_03008"/>
    </source>
</evidence>
<dbReference type="GO" id="GO:0071541">
    <property type="term" value="C:eukaryotic translation initiation factor 3 complex, eIF3m"/>
    <property type="evidence" value="ECO:0007669"/>
    <property type="project" value="TreeGrafter"/>
</dbReference>